<dbReference type="AlphaFoldDB" id="A0A0C9YGU1"/>
<organism evidence="1 2">
    <name type="scientific">Pisolithus microcarpus 441</name>
    <dbReference type="NCBI Taxonomy" id="765257"/>
    <lineage>
        <taxon>Eukaryota</taxon>
        <taxon>Fungi</taxon>
        <taxon>Dikarya</taxon>
        <taxon>Basidiomycota</taxon>
        <taxon>Agaricomycotina</taxon>
        <taxon>Agaricomycetes</taxon>
        <taxon>Agaricomycetidae</taxon>
        <taxon>Boletales</taxon>
        <taxon>Sclerodermatineae</taxon>
        <taxon>Pisolithaceae</taxon>
        <taxon>Pisolithus</taxon>
    </lineage>
</organism>
<reference evidence="1 2" key="1">
    <citation type="submission" date="2014-04" db="EMBL/GenBank/DDBJ databases">
        <authorList>
            <consortium name="DOE Joint Genome Institute"/>
            <person name="Kuo A."/>
            <person name="Kohler A."/>
            <person name="Costa M.D."/>
            <person name="Nagy L.G."/>
            <person name="Floudas D."/>
            <person name="Copeland A."/>
            <person name="Barry K.W."/>
            <person name="Cichocki N."/>
            <person name="Veneault-Fourrey C."/>
            <person name="LaButti K."/>
            <person name="Lindquist E.A."/>
            <person name="Lipzen A."/>
            <person name="Lundell T."/>
            <person name="Morin E."/>
            <person name="Murat C."/>
            <person name="Sun H."/>
            <person name="Tunlid A."/>
            <person name="Henrissat B."/>
            <person name="Grigoriev I.V."/>
            <person name="Hibbett D.S."/>
            <person name="Martin F."/>
            <person name="Nordberg H.P."/>
            <person name="Cantor M.N."/>
            <person name="Hua S.X."/>
        </authorList>
    </citation>
    <scope>NUCLEOTIDE SEQUENCE [LARGE SCALE GENOMIC DNA]</scope>
    <source>
        <strain evidence="1 2">441</strain>
    </source>
</reference>
<sequence length="114" mass="13625">AFDARILAKYNDHWITLPNADYIPEPFIFEGARVEPLRDGQMGHIDCFQWPQLHAELYIWSMCIPRKAVYQDDPTWKWMWWNITQSPEDFTLERGSAFKVGRIHADKWKQLETV</sequence>
<dbReference type="Proteomes" id="UP000054018">
    <property type="component" value="Unassembled WGS sequence"/>
</dbReference>
<keyword evidence="2" id="KW-1185">Reference proteome</keyword>
<reference evidence="2" key="2">
    <citation type="submission" date="2015-01" db="EMBL/GenBank/DDBJ databases">
        <title>Evolutionary Origins and Diversification of the Mycorrhizal Mutualists.</title>
        <authorList>
            <consortium name="DOE Joint Genome Institute"/>
            <consortium name="Mycorrhizal Genomics Consortium"/>
            <person name="Kohler A."/>
            <person name="Kuo A."/>
            <person name="Nagy L.G."/>
            <person name="Floudas D."/>
            <person name="Copeland A."/>
            <person name="Barry K.W."/>
            <person name="Cichocki N."/>
            <person name="Veneault-Fourrey C."/>
            <person name="LaButti K."/>
            <person name="Lindquist E.A."/>
            <person name="Lipzen A."/>
            <person name="Lundell T."/>
            <person name="Morin E."/>
            <person name="Murat C."/>
            <person name="Riley R."/>
            <person name="Ohm R."/>
            <person name="Sun H."/>
            <person name="Tunlid A."/>
            <person name="Henrissat B."/>
            <person name="Grigoriev I.V."/>
            <person name="Hibbett D.S."/>
            <person name="Martin F."/>
        </authorList>
    </citation>
    <scope>NUCLEOTIDE SEQUENCE [LARGE SCALE GENOMIC DNA]</scope>
    <source>
        <strain evidence="2">441</strain>
    </source>
</reference>
<evidence type="ECO:0000313" key="2">
    <source>
        <dbReference type="Proteomes" id="UP000054018"/>
    </source>
</evidence>
<accession>A0A0C9YGU1</accession>
<dbReference type="EMBL" id="KN833719">
    <property type="protein sequence ID" value="KIK24160.1"/>
    <property type="molecule type" value="Genomic_DNA"/>
</dbReference>
<proteinExistence type="predicted"/>
<dbReference type="OrthoDB" id="2603131at2759"/>
<feature type="non-terminal residue" evidence="1">
    <location>
        <position position="114"/>
    </location>
</feature>
<dbReference type="HOGENOM" id="CLU_125776_0_0_1"/>
<feature type="non-terminal residue" evidence="1">
    <location>
        <position position="1"/>
    </location>
</feature>
<protein>
    <submittedName>
        <fullName evidence="1">Uncharacterized protein</fullName>
    </submittedName>
</protein>
<name>A0A0C9YGU1_9AGAM</name>
<gene>
    <name evidence="1" type="ORF">PISMIDRAFT_41138</name>
</gene>
<evidence type="ECO:0000313" key="1">
    <source>
        <dbReference type="EMBL" id="KIK24160.1"/>
    </source>
</evidence>